<reference evidence="3" key="1">
    <citation type="submission" date="2021-06" db="EMBL/GenBank/DDBJ databases">
        <title>New haloarchaea isolates fom saline soil.</title>
        <authorList>
            <person name="Duran-Viseras A."/>
            <person name="Sanchez-Porro C.S."/>
            <person name="Ventosa A."/>
        </authorList>
    </citation>
    <scope>NUCLEOTIDE SEQUENCE</scope>
    <source>
        <strain evidence="3">JCM 18369</strain>
    </source>
</reference>
<gene>
    <name evidence="3" type="ORF">KTS37_15990</name>
</gene>
<evidence type="ECO:0000259" key="2">
    <source>
        <dbReference type="Pfam" id="PF26496"/>
    </source>
</evidence>
<dbReference type="RefSeq" id="WP_162414030.1">
    <property type="nucleotide sequence ID" value="NZ_JAHQXE010000005.1"/>
</dbReference>
<keyword evidence="1" id="KW-1133">Transmembrane helix</keyword>
<feature type="transmembrane region" description="Helical" evidence="1">
    <location>
        <begin position="45"/>
        <end position="66"/>
    </location>
</feature>
<dbReference type="Pfam" id="PF26496">
    <property type="entry name" value="DUF8163"/>
    <property type="match status" value="1"/>
</dbReference>
<name>A0AA41G2S1_9EURY</name>
<sequence>MSRTAGRWPPSPRTALGALGIGVAAIAIVWSGPLWGVLGAFALGSLYVVGTAPLAVAFGQVALVAAGPSSPGIVAAVEVGLFLALLAAALSAPAPRTAAATVAVTVPLFGGLTWLALSSWQVGPMAVALVLGCGFATAAYLLHRYLLVSVGIVSRDQLQSSPTNE</sequence>
<feature type="transmembrane region" description="Helical" evidence="1">
    <location>
        <begin position="123"/>
        <end position="142"/>
    </location>
</feature>
<protein>
    <recommendedName>
        <fullName evidence="2">DUF8163 domain-containing protein</fullName>
    </recommendedName>
</protein>
<feature type="transmembrane region" description="Helical" evidence="1">
    <location>
        <begin position="72"/>
        <end position="90"/>
    </location>
</feature>
<comment type="caution">
    <text evidence="3">The sequence shown here is derived from an EMBL/GenBank/DDBJ whole genome shotgun (WGS) entry which is preliminary data.</text>
</comment>
<evidence type="ECO:0000313" key="3">
    <source>
        <dbReference type="EMBL" id="MBV0903290.1"/>
    </source>
</evidence>
<feature type="transmembrane region" description="Helical" evidence="1">
    <location>
        <begin position="97"/>
        <end position="117"/>
    </location>
</feature>
<dbReference type="AlphaFoldDB" id="A0AA41G2S1"/>
<feature type="domain" description="DUF8163" evidence="2">
    <location>
        <begin position="13"/>
        <end position="155"/>
    </location>
</feature>
<feature type="transmembrane region" description="Helical" evidence="1">
    <location>
        <begin position="15"/>
        <end position="38"/>
    </location>
</feature>
<keyword evidence="1" id="KW-0812">Transmembrane</keyword>
<evidence type="ECO:0000256" key="1">
    <source>
        <dbReference type="SAM" id="Phobius"/>
    </source>
</evidence>
<proteinExistence type="predicted"/>
<accession>A0AA41G2S1</accession>
<organism evidence="3 4">
    <name type="scientific">Haloarcula salina</name>
    <dbReference type="NCBI Taxonomy" id="1429914"/>
    <lineage>
        <taxon>Archaea</taxon>
        <taxon>Methanobacteriati</taxon>
        <taxon>Methanobacteriota</taxon>
        <taxon>Stenosarchaea group</taxon>
        <taxon>Halobacteria</taxon>
        <taxon>Halobacteriales</taxon>
        <taxon>Haloarculaceae</taxon>
        <taxon>Haloarcula</taxon>
    </lineage>
</organism>
<dbReference type="EMBL" id="JAHQXE010000005">
    <property type="protein sequence ID" value="MBV0903290.1"/>
    <property type="molecule type" value="Genomic_DNA"/>
</dbReference>
<evidence type="ECO:0000313" key="4">
    <source>
        <dbReference type="Proteomes" id="UP001166304"/>
    </source>
</evidence>
<keyword evidence="4" id="KW-1185">Reference proteome</keyword>
<dbReference type="InterPro" id="IPR058477">
    <property type="entry name" value="DUF8163"/>
</dbReference>
<keyword evidence="1" id="KW-0472">Membrane</keyword>
<dbReference type="Proteomes" id="UP001166304">
    <property type="component" value="Unassembled WGS sequence"/>
</dbReference>